<dbReference type="InterPro" id="IPR012337">
    <property type="entry name" value="RNaseH-like_sf"/>
</dbReference>
<feature type="region of interest" description="Disordered" evidence="6">
    <location>
        <begin position="1"/>
        <end position="25"/>
    </location>
</feature>
<name>A0A814XKU3_9BILA</name>
<feature type="region of interest" description="Disordered" evidence="6">
    <location>
        <begin position="245"/>
        <end position="264"/>
    </location>
</feature>
<dbReference type="AlphaFoldDB" id="A0A814XKU3"/>
<protein>
    <submittedName>
        <fullName evidence="7">Uncharacterized protein</fullName>
    </submittedName>
</protein>
<evidence type="ECO:0000256" key="2">
    <source>
        <dbReference type="ARBA" id="ARBA00022723"/>
    </source>
</evidence>
<keyword evidence="2" id="KW-0479">Metal-binding</keyword>
<feature type="region of interest" description="Disordered" evidence="6">
    <location>
        <begin position="204"/>
        <end position="234"/>
    </location>
</feature>
<dbReference type="PANTHER" id="PTHR46481:SF10">
    <property type="entry name" value="ZINC FINGER BED DOMAIN-CONTAINING PROTEIN 39"/>
    <property type="match status" value="1"/>
</dbReference>
<evidence type="ECO:0000256" key="3">
    <source>
        <dbReference type="ARBA" id="ARBA00022771"/>
    </source>
</evidence>
<dbReference type="GO" id="GO:0008270">
    <property type="term" value="F:zinc ion binding"/>
    <property type="evidence" value="ECO:0007669"/>
    <property type="project" value="UniProtKB-KW"/>
</dbReference>
<dbReference type="PANTHER" id="PTHR46481">
    <property type="entry name" value="ZINC FINGER BED DOMAIN-CONTAINING PROTEIN 4"/>
    <property type="match status" value="1"/>
</dbReference>
<evidence type="ECO:0000256" key="1">
    <source>
        <dbReference type="ARBA" id="ARBA00004123"/>
    </source>
</evidence>
<keyword evidence="4" id="KW-0862">Zinc</keyword>
<proteinExistence type="predicted"/>
<feature type="compositionally biased region" description="Acidic residues" evidence="6">
    <location>
        <begin position="269"/>
        <end position="286"/>
    </location>
</feature>
<feature type="compositionally biased region" description="Polar residues" evidence="6">
    <location>
        <begin position="212"/>
        <end position="224"/>
    </location>
</feature>
<keyword evidence="5" id="KW-0539">Nucleus</keyword>
<evidence type="ECO:0000256" key="4">
    <source>
        <dbReference type="ARBA" id="ARBA00022833"/>
    </source>
</evidence>
<sequence length="510" mass="58427">MSEVMYNSQRQQRVSKSNQIKPEKKREFDEAAIDCIITDGRPFGDFRRLGMAKFLNVICPGYRGPSRKTVRRRLGLVYHQYRQQLRETLAGVDAIAITVDIWTKNKISFICLTGHAFNKTYESIPLVLGFRRFYGPHRSKTIKKFILYELKQLKIEDKICAIVSDNCNDIKKAINDIKPGQRFSCIAHNINLVVKNGLGLWETSEKKKKQAPRTTTETFDYNSESENDARSDSYTIDVPEELEDEAISDNEHPSDTDGEPDDVNYTIEEESNVDVEDQAEDDTSDSGEEHSDEQLVQPENVQYLVRRLLKRIRSCIKNIRSTRAVYDYVKKKAKLNDPPIRSELITDFEIRWNTTFIMIDRFKTYRLITDDINSRPFKIGNISTTQQLKLGSKEFEFTNDDWCRITDLHTTLKPFFIATSIASAKGYPSLAAAYSASAVNHRFCQRYQSSAFISAGDASLITTHQNFQGNKEETLDKLALIGYINENDSYANSLYNIFRSGINTSSKISA</sequence>
<feature type="region of interest" description="Disordered" evidence="6">
    <location>
        <begin position="269"/>
        <end position="297"/>
    </location>
</feature>
<evidence type="ECO:0000313" key="7">
    <source>
        <dbReference type="EMBL" id="CAF1218195.1"/>
    </source>
</evidence>
<evidence type="ECO:0000256" key="5">
    <source>
        <dbReference type="ARBA" id="ARBA00023242"/>
    </source>
</evidence>
<feature type="compositionally biased region" description="Polar residues" evidence="6">
    <location>
        <begin position="1"/>
        <end position="20"/>
    </location>
</feature>
<dbReference type="EMBL" id="CAJNOU010001534">
    <property type="protein sequence ID" value="CAF1218195.1"/>
    <property type="molecule type" value="Genomic_DNA"/>
</dbReference>
<dbReference type="GO" id="GO:0005634">
    <property type="term" value="C:nucleus"/>
    <property type="evidence" value="ECO:0007669"/>
    <property type="project" value="UniProtKB-SubCell"/>
</dbReference>
<reference evidence="7" key="1">
    <citation type="submission" date="2021-02" db="EMBL/GenBank/DDBJ databases">
        <authorList>
            <person name="Nowell W R."/>
        </authorList>
    </citation>
    <scope>NUCLEOTIDE SEQUENCE</scope>
</reference>
<dbReference type="SUPFAM" id="SSF53098">
    <property type="entry name" value="Ribonuclease H-like"/>
    <property type="match status" value="1"/>
</dbReference>
<organism evidence="7 8">
    <name type="scientific">Rotaria sordida</name>
    <dbReference type="NCBI Taxonomy" id="392033"/>
    <lineage>
        <taxon>Eukaryota</taxon>
        <taxon>Metazoa</taxon>
        <taxon>Spiralia</taxon>
        <taxon>Gnathifera</taxon>
        <taxon>Rotifera</taxon>
        <taxon>Eurotatoria</taxon>
        <taxon>Bdelloidea</taxon>
        <taxon>Philodinida</taxon>
        <taxon>Philodinidae</taxon>
        <taxon>Rotaria</taxon>
    </lineage>
</organism>
<dbReference type="Proteomes" id="UP000663889">
    <property type="component" value="Unassembled WGS sequence"/>
</dbReference>
<comment type="subcellular location">
    <subcellularLocation>
        <location evidence="1">Nucleus</location>
    </subcellularLocation>
</comment>
<comment type="caution">
    <text evidence="7">The sequence shown here is derived from an EMBL/GenBank/DDBJ whole genome shotgun (WGS) entry which is preliminary data.</text>
</comment>
<evidence type="ECO:0000313" key="8">
    <source>
        <dbReference type="Proteomes" id="UP000663889"/>
    </source>
</evidence>
<keyword evidence="3" id="KW-0863">Zinc-finger</keyword>
<gene>
    <name evidence="7" type="ORF">SEV965_LOCUS22037</name>
</gene>
<accession>A0A814XKU3</accession>
<evidence type="ECO:0000256" key="6">
    <source>
        <dbReference type="SAM" id="MobiDB-lite"/>
    </source>
</evidence>
<dbReference type="InterPro" id="IPR052035">
    <property type="entry name" value="ZnF_BED_domain_contain"/>
</dbReference>